<reference evidence="1 2" key="1">
    <citation type="submission" date="2019-10" db="EMBL/GenBank/DDBJ databases">
        <title>Nocardia macrotermitis sp. nov. and Nocardia aurantia sp. nov., isolated from the gut of fungus growing-termite Macrotermes natalensis.</title>
        <authorList>
            <person name="Benndorf R."/>
            <person name="Schwitalla J."/>
            <person name="Martin K."/>
            <person name="De Beer W."/>
            <person name="Kaster A.-K."/>
            <person name="Vollmers J."/>
            <person name="Poulsen M."/>
            <person name="Beemelmanns C."/>
        </authorList>
    </citation>
    <scope>NUCLEOTIDE SEQUENCE [LARGE SCALE GENOMIC DNA]</scope>
    <source>
        <strain evidence="1 2">RB56</strain>
    </source>
</reference>
<proteinExistence type="predicted"/>
<sequence>MDSRPTLHSAHTDDSARATAEQFAAGLQRAMEHNSADVYDADFAEDILWGSPYGATVDGYPTLNAIHRRLHTEHAAPPSRFEVVTARHPAPGILLTHIRRRSLDPEGFSEMALYILVERDGHWWLAAGQNTPIRAR</sequence>
<dbReference type="EMBL" id="WEGI01000004">
    <property type="protein sequence ID" value="MQY26654.1"/>
    <property type="molecule type" value="Genomic_DNA"/>
</dbReference>
<dbReference type="Gene3D" id="3.10.450.50">
    <property type="match status" value="1"/>
</dbReference>
<dbReference type="InterPro" id="IPR032710">
    <property type="entry name" value="NTF2-like_dom_sf"/>
</dbReference>
<comment type="caution">
    <text evidence="1">The sequence shown here is derived from an EMBL/GenBank/DDBJ whole genome shotgun (WGS) entry which is preliminary data.</text>
</comment>
<evidence type="ECO:0000313" key="2">
    <source>
        <dbReference type="Proteomes" id="UP000431401"/>
    </source>
</evidence>
<evidence type="ECO:0000313" key="1">
    <source>
        <dbReference type="EMBL" id="MQY26654.1"/>
    </source>
</evidence>
<organism evidence="1 2">
    <name type="scientific">Nocardia aurantia</name>
    <dbReference type="NCBI Taxonomy" id="2585199"/>
    <lineage>
        <taxon>Bacteria</taxon>
        <taxon>Bacillati</taxon>
        <taxon>Actinomycetota</taxon>
        <taxon>Actinomycetes</taxon>
        <taxon>Mycobacteriales</taxon>
        <taxon>Nocardiaceae</taxon>
        <taxon>Nocardia</taxon>
    </lineage>
</organism>
<dbReference type="AlphaFoldDB" id="A0A7K0DPC7"/>
<dbReference type="RefSeq" id="WP_153340999.1">
    <property type="nucleotide sequence ID" value="NZ_WEGI01000004.1"/>
</dbReference>
<protein>
    <recommendedName>
        <fullName evidence="3">DUF4440 domain-containing protein</fullName>
    </recommendedName>
</protein>
<dbReference type="OrthoDB" id="4562637at2"/>
<gene>
    <name evidence="1" type="ORF">NRB56_22250</name>
</gene>
<name>A0A7K0DPC7_9NOCA</name>
<evidence type="ECO:0008006" key="3">
    <source>
        <dbReference type="Google" id="ProtNLM"/>
    </source>
</evidence>
<dbReference type="Proteomes" id="UP000431401">
    <property type="component" value="Unassembled WGS sequence"/>
</dbReference>
<accession>A0A7K0DPC7</accession>
<keyword evidence="2" id="KW-1185">Reference proteome</keyword>
<dbReference type="SUPFAM" id="SSF54427">
    <property type="entry name" value="NTF2-like"/>
    <property type="match status" value="1"/>
</dbReference>